<evidence type="ECO:0000256" key="1">
    <source>
        <dbReference type="SAM" id="MobiDB-lite"/>
    </source>
</evidence>
<gene>
    <name evidence="2" type="ORF">HYZ11_18500</name>
</gene>
<name>A0A932I5Q6_UNCTE</name>
<evidence type="ECO:0000313" key="3">
    <source>
        <dbReference type="Proteomes" id="UP000782312"/>
    </source>
</evidence>
<evidence type="ECO:0000313" key="2">
    <source>
        <dbReference type="EMBL" id="MBI3129604.1"/>
    </source>
</evidence>
<dbReference type="Proteomes" id="UP000782312">
    <property type="component" value="Unassembled WGS sequence"/>
</dbReference>
<comment type="caution">
    <text evidence="2">The sequence shown here is derived from an EMBL/GenBank/DDBJ whole genome shotgun (WGS) entry which is preliminary data.</text>
</comment>
<dbReference type="EMBL" id="JACPUR010000041">
    <property type="protein sequence ID" value="MBI3129604.1"/>
    <property type="molecule type" value="Genomic_DNA"/>
</dbReference>
<feature type="region of interest" description="Disordered" evidence="1">
    <location>
        <begin position="1"/>
        <end position="51"/>
    </location>
</feature>
<organism evidence="2 3">
    <name type="scientific">Tectimicrobiota bacterium</name>
    <dbReference type="NCBI Taxonomy" id="2528274"/>
    <lineage>
        <taxon>Bacteria</taxon>
        <taxon>Pseudomonadati</taxon>
        <taxon>Nitrospinota/Tectimicrobiota group</taxon>
        <taxon>Candidatus Tectimicrobiota</taxon>
    </lineage>
</organism>
<sequence>MAVSVQFGPSLSIGGTLPPSFGGRPAPPPSVERASAQPRPLPAPSVTGDGSFRFPHPAGLGLFRPPLIQLSLPPSNFIDQAERETPAVIALRGQNVNVTA</sequence>
<accession>A0A932I5Q6</accession>
<dbReference type="AlphaFoldDB" id="A0A932I5Q6"/>
<protein>
    <submittedName>
        <fullName evidence="2">Uncharacterized protein</fullName>
    </submittedName>
</protein>
<reference evidence="2" key="1">
    <citation type="submission" date="2020-07" db="EMBL/GenBank/DDBJ databases">
        <title>Huge and variable diversity of episymbiotic CPR bacteria and DPANN archaea in groundwater ecosystems.</title>
        <authorList>
            <person name="He C.Y."/>
            <person name="Keren R."/>
            <person name="Whittaker M."/>
            <person name="Farag I.F."/>
            <person name="Doudna J."/>
            <person name="Cate J.H.D."/>
            <person name="Banfield J.F."/>
        </authorList>
    </citation>
    <scope>NUCLEOTIDE SEQUENCE</scope>
    <source>
        <strain evidence="2">NC_groundwater_763_Ag_S-0.2um_68_21</strain>
    </source>
</reference>
<proteinExistence type="predicted"/>